<gene>
    <name evidence="2" type="ORF">P5X88_20690</name>
</gene>
<dbReference type="InterPro" id="IPR041657">
    <property type="entry name" value="HTH_17"/>
</dbReference>
<organism evidence="2 3">
    <name type="scientific">Heyndrickxia oleronia</name>
    <dbReference type="NCBI Taxonomy" id="38875"/>
    <lineage>
        <taxon>Bacteria</taxon>
        <taxon>Bacillati</taxon>
        <taxon>Bacillota</taxon>
        <taxon>Bacilli</taxon>
        <taxon>Bacillales</taxon>
        <taxon>Bacillaceae</taxon>
        <taxon>Heyndrickxia</taxon>
    </lineage>
</organism>
<dbReference type="AlphaFoldDB" id="A0AAW6T4Z4"/>
<proteinExistence type="predicted"/>
<name>A0AAW6T4Z4_9BACI</name>
<dbReference type="Pfam" id="PF12728">
    <property type="entry name" value="HTH_17"/>
    <property type="match status" value="1"/>
</dbReference>
<reference evidence="2" key="1">
    <citation type="submission" date="2023-03" db="EMBL/GenBank/DDBJ databases">
        <title>Bacterial isolates from washroom surfaces on a university campus.</title>
        <authorList>
            <person name="Holman D.B."/>
            <person name="Gzyl K.E."/>
            <person name="Taheri A.E."/>
        </authorList>
    </citation>
    <scope>NUCLEOTIDE SEQUENCE</scope>
    <source>
        <strain evidence="2">RD03</strain>
    </source>
</reference>
<protein>
    <submittedName>
        <fullName evidence="2">Helix-turn-helix domain-containing protein</fullName>
    </submittedName>
</protein>
<dbReference type="RefSeq" id="WP_180212637.1">
    <property type="nucleotide sequence ID" value="NZ_BOQX01000010.1"/>
</dbReference>
<sequence>MENNQEIITINEVMDILDISSKQTIYNYIAEEKLIPINKDDWHIERRYEFDKEDVLRLKKELLPPGLKTSEAAALLDVSQTTINKLIRTGQLKAFQQEYKGKMYNFIKEDVLEEFQKNHEIGSRPSKKHFWDKEKNIVLFQPFVMSDDNNGRNKLARIVKVSDGEIEALTQDEEILSFEELQIRGFKPQYEIKDMKQNTKEGYATIYFKAPLLVNSDSFIVIDTLYQQIGPTNMRLTKNESESNSYLIQIKPSLLQIDDVRVYEFLKTSLKEGKIKKRSRGIYVDSDVEIIRLKVSNKQKMLLNQYMEENKYSTYEELLLSVLVSRPNKDV</sequence>
<evidence type="ECO:0000313" key="3">
    <source>
        <dbReference type="Proteomes" id="UP001159179"/>
    </source>
</evidence>
<feature type="domain" description="Helix-turn-helix" evidence="1">
    <location>
        <begin position="67"/>
        <end position="113"/>
    </location>
</feature>
<dbReference type="Proteomes" id="UP001159179">
    <property type="component" value="Unassembled WGS sequence"/>
</dbReference>
<evidence type="ECO:0000313" key="2">
    <source>
        <dbReference type="EMBL" id="MDH5163356.1"/>
    </source>
</evidence>
<dbReference type="EMBL" id="JAROYP010000014">
    <property type="protein sequence ID" value="MDH5163356.1"/>
    <property type="molecule type" value="Genomic_DNA"/>
</dbReference>
<accession>A0AAW6T4Z4</accession>
<evidence type="ECO:0000259" key="1">
    <source>
        <dbReference type="Pfam" id="PF12728"/>
    </source>
</evidence>
<comment type="caution">
    <text evidence="2">The sequence shown here is derived from an EMBL/GenBank/DDBJ whole genome shotgun (WGS) entry which is preliminary data.</text>
</comment>
<dbReference type="GeneID" id="79870054"/>